<dbReference type="Proteomes" id="UP000284277">
    <property type="component" value="Unassembled WGS sequence"/>
</dbReference>
<feature type="transmembrane region" description="Helical" evidence="1">
    <location>
        <begin position="118"/>
        <end position="142"/>
    </location>
</feature>
<accession>A0A419STL3</accession>
<feature type="transmembrane region" description="Helical" evidence="1">
    <location>
        <begin position="64"/>
        <end position="85"/>
    </location>
</feature>
<feature type="transmembrane region" description="Helical" evidence="1">
    <location>
        <begin position="250"/>
        <end position="277"/>
    </location>
</feature>
<keyword evidence="1" id="KW-0812">Transmembrane</keyword>
<dbReference type="AlphaFoldDB" id="A0A419STL3"/>
<dbReference type="OrthoDB" id="9816138at2"/>
<keyword evidence="1" id="KW-1133">Transmembrane helix</keyword>
<evidence type="ECO:0008006" key="4">
    <source>
        <dbReference type="Google" id="ProtNLM"/>
    </source>
</evidence>
<gene>
    <name evidence="2" type="ORF">BET01_10250</name>
</gene>
<evidence type="ECO:0000313" key="3">
    <source>
        <dbReference type="Proteomes" id="UP000284277"/>
    </source>
</evidence>
<organism evidence="2 3">
    <name type="scientific">Lacrimispora algidixylanolytica</name>
    <dbReference type="NCBI Taxonomy" id="94868"/>
    <lineage>
        <taxon>Bacteria</taxon>
        <taxon>Bacillati</taxon>
        <taxon>Bacillota</taxon>
        <taxon>Clostridia</taxon>
        <taxon>Lachnospirales</taxon>
        <taxon>Lachnospiraceae</taxon>
        <taxon>Lacrimispora</taxon>
    </lineage>
</organism>
<name>A0A419STL3_9FIRM</name>
<keyword evidence="3" id="KW-1185">Reference proteome</keyword>
<feature type="transmembrane region" description="Helical" evidence="1">
    <location>
        <begin position="206"/>
        <end position="230"/>
    </location>
</feature>
<feature type="transmembrane region" description="Helical" evidence="1">
    <location>
        <begin position="162"/>
        <end position="185"/>
    </location>
</feature>
<evidence type="ECO:0000313" key="2">
    <source>
        <dbReference type="EMBL" id="RKD28590.1"/>
    </source>
</evidence>
<protein>
    <recommendedName>
        <fullName evidence="4">ABC transporter permease</fullName>
    </recommendedName>
</protein>
<dbReference type="EMBL" id="MCIA01000034">
    <property type="protein sequence ID" value="RKD28590.1"/>
    <property type="molecule type" value="Genomic_DNA"/>
</dbReference>
<feature type="transmembrane region" description="Helical" evidence="1">
    <location>
        <begin position="20"/>
        <end position="44"/>
    </location>
</feature>
<reference evidence="2 3" key="1">
    <citation type="submission" date="2016-08" db="EMBL/GenBank/DDBJ databases">
        <title>A new outlook on sporulation: Clostridium algidixylanolyticum.</title>
        <authorList>
            <person name="Poppleton D.I."/>
            <person name="Gribaldo S."/>
        </authorList>
    </citation>
    <scope>NUCLEOTIDE SEQUENCE [LARGE SCALE GENOMIC DNA]</scope>
    <source>
        <strain evidence="2 3">SPL73</strain>
    </source>
</reference>
<dbReference type="RefSeq" id="WP_120198553.1">
    <property type="nucleotide sequence ID" value="NZ_MCIA01000034.1"/>
</dbReference>
<proteinExistence type="predicted"/>
<evidence type="ECO:0000256" key="1">
    <source>
        <dbReference type="SAM" id="Phobius"/>
    </source>
</evidence>
<comment type="caution">
    <text evidence="2">The sequence shown here is derived from an EMBL/GenBank/DDBJ whole genome shotgun (WGS) entry which is preliminary data.</text>
</comment>
<sequence>MFFKLCKYEFKSILRTLVPIYLAVIAVSFINMFMGVGSLSNGYYNNLIQNISFGKDILGLFQTVSMFAYFGVMVALSVLTLIVIIQRFYKGLLCDEGYLMFTLPVKPWLLIAAKGTTALVMTVASGITAGISILMLLIGALGPVDFFAAVASPELWLKIGQLFQAVPSWPLLMLEVLVLIIFSGFSKLFHLYFSMSLGHLANRHRILMSVVAYIGISMVLSFISGFFMIMANSIPFFQTFFNSINFDSGISGFTAAMHLVLIASIVACVIQSAIFFFGSERILSKYLNLE</sequence>
<keyword evidence="1" id="KW-0472">Membrane</keyword>